<keyword evidence="2" id="KW-0808">Transferase</keyword>
<dbReference type="PANTHER" id="PTHR43300:SF7">
    <property type="entry name" value="UDP-N-ACETYLBACILLOSAMINE N-ACETYLTRANSFERASE"/>
    <property type="match status" value="1"/>
</dbReference>
<evidence type="ECO:0000256" key="4">
    <source>
        <dbReference type="ARBA" id="ARBA00023315"/>
    </source>
</evidence>
<dbReference type="EMBL" id="BPQG01000030">
    <property type="protein sequence ID" value="GJD44206.1"/>
    <property type="molecule type" value="Genomic_DNA"/>
</dbReference>
<dbReference type="Pfam" id="PF00132">
    <property type="entry name" value="Hexapep"/>
    <property type="match status" value="1"/>
</dbReference>
<accession>A0ABQ4QG28</accession>
<evidence type="ECO:0000313" key="6">
    <source>
        <dbReference type="Proteomes" id="UP001055117"/>
    </source>
</evidence>
<evidence type="ECO:0000256" key="1">
    <source>
        <dbReference type="ARBA" id="ARBA00007274"/>
    </source>
</evidence>
<dbReference type="PANTHER" id="PTHR43300">
    <property type="entry name" value="ACETYLTRANSFERASE"/>
    <property type="match status" value="1"/>
</dbReference>
<dbReference type="Gene3D" id="2.160.10.10">
    <property type="entry name" value="Hexapeptide repeat proteins"/>
    <property type="match status" value="1"/>
</dbReference>
<comment type="similarity">
    <text evidence="1">Belongs to the transferase hexapeptide repeat family.</text>
</comment>
<proteinExistence type="inferred from homology"/>
<dbReference type="InterPro" id="IPR001451">
    <property type="entry name" value="Hexapep"/>
</dbReference>
<evidence type="ECO:0000313" key="5">
    <source>
        <dbReference type="EMBL" id="GJD44206.1"/>
    </source>
</evidence>
<evidence type="ECO:0000256" key="3">
    <source>
        <dbReference type="ARBA" id="ARBA00022737"/>
    </source>
</evidence>
<dbReference type="PROSITE" id="PS00101">
    <property type="entry name" value="HEXAPEP_TRANSFERASES"/>
    <property type="match status" value="1"/>
</dbReference>
<dbReference type="SUPFAM" id="SSF51161">
    <property type="entry name" value="Trimeric LpxA-like enzymes"/>
    <property type="match status" value="1"/>
</dbReference>
<evidence type="ECO:0000256" key="2">
    <source>
        <dbReference type="ARBA" id="ARBA00022679"/>
    </source>
</evidence>
<dbReference type="InterPro" id="IPR018357">
    <property type="entry name" value="Hexapep_transf_CS"/>
</dbReference>
<dbReference type="Proteomes" id="UP001055117">
    <property type="component" value="Unassembled WGS sequence"/>
</dbReference>
<dbReference type="InterPro" id="IPR011004">
    <property type="entry name" value="Trimer_LpxA-like_sf"/>
</dbReference>
<sequence>MTRLVVYGVGSPILGDVEESAYRAGITIVLGVRNVAEPSRLSSEIPTCAPEEVPEELRDLPFLVPLFTPGHRQWVVGEALSRGFVRHATLIDPTVIQPRDLELGEGSYVNAGSVFGSGSRFGAYAFVNRSASIGHHVDVGRYVSIGPGATLAGGVRLGDGVVVGAGAVVLPGIAVGANAVIGAGAVVTRNVGPECLALGNPARVVRQDIGGHKGVRVR</sequence>
<dbReference type="InterPro" id="IPR050179">
    <property type="entry name" value="Trans_hexapeptide_repeat"/>
</dbReference>
<keyword evidence="4" id="KW-0012">Acyltransferase</keyword>
<name>A0ABQ4QG28_9HYPH</name>
<dbReference type="RefSeq" id="WP_238272131.1">
    <property type="nucleotide sequence ID" value="NZ_BPQG01000030.1"/>
</dbReference>
<organism evidence="5 6">
    <name type="scientific">Methylobacterium cerastii</name>
    <dbReference type="NCBI Taxonomy" id="932741"/>
    <lineage>
        <taxon>Bacteria</taxon>
        <taxon>Pseudomonadati</taxon>
        <taxon>Pseudomonadota</taxon>
        <taxon>Alphaproteobacteria</taxon>
        <taxon>Hyphomicrobiales</taxon>
        <taxon>Methylobacteriaceae</taxon>
        <taxon>Methylobacterium</taxon>
    </lineage>
</organism>
<protein>
    <submittedName>
        <fullName evidence="5">2,3,4,5-tetrahydropyridine-2,6-dicarboxylate N-acetyltransferase</fullName>
    </submittedName>
</protein>
<reference evidence="5 6" key="1">
    <citation type="journal article" date="2021" name="Front. Microbiol.">
        <title>Comprehensive Comparative Genomics and Phenotyping of Methylobacterium Species.</title>
        <authorList>
            <person name="Alessa O."/>
            <person name="Ogura Y."/>
            <person name="Fujitani Y."/>
            <person name="Takami H."/>
            <person name="Hayashi T."/>
            <person name="Sahin N."/>
            <person name="Tani A."/>
        </authorList>
    </citation>
    <scope>NUCLEOTIDE SEQUENCE [LARGE SCALE GENOMIC DNA]</scope>
    <source>
        <strain evidence="5 6">DSM 23679</strain>
    </source>
</reference>
<gene>
    <name evidence="5" type="primary">dapH_1</name>
    <name evidence="5" type="ORF">AFCDBAGC_2072</name>
</gene>
<keyword evidence="6" id="KW-1185">Reference proteome</keyword>
<keyword evidence="3" id="KW-0677">Repeat</keyword>
<comment type="caution">
    <text evidence="5">The sequence shown here is derived from an EMBL/GenBank/DDBJ whole genome shotgun (WGS) entry which is preliminary data.</text>
</comment>